<dbReference type="PROSITE" id="PS51257">
    <property type="entry name" value="PROKAR_LIPOPROTEIN"/>
    <property type="match status" value="1"/>
</dbReference>
<dbReference type="RefSeq" id="WP_345244280.1">
    <property type="nucleotide sequence ID" value="NZ_BAABHD010000029.1"/>
</dbReference>
<comment type="subcellular location">
    <subcellularLocation>
        <location evidence="1">Cell outer membrane</location>
    </subcellularLocation>
</comment>
<organism evidence="8 9">
    <name type="scientific">Nibrella saemangeumensis</name>
    <dbReference type="NCBI Taxonomy" id="1084526"/>
    <lineage>
        <taxon>Bacteria</taxon>
        <taxon>Pseudomonadati</taxon>
        <taxon>Bacteroidota</taxon>
        <taxon>Cytophagia</taxon>
        <taxon>Cytophagales</taxon>
        <taxon>Spirosomataceae</taxon>
        <taxon>Nibrella</taxon>
    </lineage>
</organism>
<dbReference type="CDD" id="cd08977">
    <property type="entry name" value="SusD"/>
    <property type="match status" value="1"/>
</dbReference>
<keyword evidence="9" id="KW-1185">Reference proteome</keyword>
<evidence type="ECO:0000313" key="8">
    <source>
        <dbReference type="EMBL" id="GAA4456970.1"/>
    </source>
</evidence>
<gene>
    <name evidence="8" type="ORF">GCM10023189_26980</name>
</gene>
<evidence type="ECO:0000256" key="2">
    <source>
        <dbReference type="ARBA" id="ARBA00006275"/>
    </source>
</evidence>
<sequence length="466" mass="50871">MKKTILFISLTLGIGFSACDDRLNLNPQQSIDAATALSSAQDIQSALIGAYGVNAGLLGGGLADAELYGTNLNLLPELLASENYVAWRGTFQGYREITTKQMLATNSESQRTWITAYQVINIANSVLESLDKVQNADQKKAFEGEARFLRGIMYFELVRLFALPYGATAANNQLGVPIVLRATQTQAQAAETQARNTVAEVYNQVLDDLQKASTMLPEDNGLRADKYSALGFLARVYLQQADYAKALAAANQVIESGKFRLNENVTNSFRSKNTAESIFEIQQNTQNNPGTSNDGLTTFYASIPANGSAVGRGDVQVLNSFVEQYAPNDARRTELFYIGVKGNGTRYYTGKWSDFGTNIPVIRLAEMLLIRAEANLRLGSAVGATPAADLNAVRLRAGVAPISSPTVEDVLRERVLELAFEGLRIHDIKRTRQSVGTLAWNDPKLVMPIPKREIDANNLLVQNPGY</sequence>
<evidence type="ECO:0000256" key="5">
    <source>
        <dbReference type="ARBA" id="ARBA00023237"/>
    </source>
</evidence>
<proteinExistence type="inferred from homology"/>
<evidence type="ECO:0000259" key="7">
    <source>
        <dbReference type="Pfam" id="PF14322"/>
    </source>
</evidence>
<reference evidence="9" key="1">
    <citation type="journal article" date="2019" name="Int. J. Syst. Evol. Microbiol.">
        <title>The Global Catalogue of Microorganisms (GCM) 10K type strain sequencing project: providing services to taxonomists for standard genome sequencing and annotation.</title>
        <authorList>
            <consortium name="The Broad Institute Genomics Platform"/>
            <consortium name="The Broad Institute Genome Sequencing Center for Infectious Disease"/>
            <person name="Wu L."/>
            <person name="Ma J."/>
        </authorList>
    </citation>
    <scope>NUCLEOTIDE SEQUENCE [LARGE SCALE GENOMIC DNA]</scope>
    <source>
        <strain evidence="9">JCM 17927</strain>
    </source>
</reference>
<dbReference type="EMBL" id="BAABHD010000029">
    <property type="protein sequence ID" value="GAA4456970.1"/>
    <property type="molecule type" value="Genomic_DNA"/>
</dbReference>
<evidence type="ECO:0000256" key="1">
    <source>
        <dbReference type="ARBA" id="ARBA00004442"/>
    </source>
</evidence>
<comment type="caution">
    <text evidence="8">The sequence shown here is derived from an EMBL/GenBank/DDBJ whole genome shotgun (WGS) entry which is preliminary data.</text>
</comment>
<keyword evidence="4" id="KW-0472">Membrane</keyword>
<dbReference type="SUPFAM" id="SSF48452">
    <property type="entry name" value="TPR-like"/>
    <property type="match status" value="1"/>
</dbReference>
<protein>
    <submittedName>
        <fullName evidence="8">RagB/SusD family nutrient uptake outer membrane protein</fullName>
    </submittedName>
</protein>
<feature type="domain" description="SusD-like N-terminal" evidence="7">
    <location>
        <begin position="99"/>
        <end position="238"/>
    </location>
</feature>
<dbReference type="InterPro" id="IPR012944">
    <property type="entry name" value="SusD_RagB_dom"/>
</dbReference>
<dbReference type="InterPro" id="IPR033985">
    <property type="entry name" value="SusD-like_N"/>
</dbReference>
<comment type="similarity">
    <text evidence="2">Belongs to the SusD family.</text>
</comment>
<dbReference type="Pfam" id="PF14322">
    <property type="entry name" value="SusD-like_3"/>
    <property type="match status" value="1"/>
</dbReference>
<dbReference type="Pfam" id="PF07980">
    <property type="entry name" value="SusD_RagB"/>
    <property type="match status" value="1"/>
</dbReference>
<evidence type="ECO:0000256" key="4">
    <source>
        <dbReference type="ARBA" id="ARBA00023136"/>
    </source>
</evidence>
<accession>A0ABP8MYN1</accession>
<dbReference type="Gene3D" id="1.25.40.390">
    <property type="match status" value="1"/>
</dbReference>
<dbReference type="Proteomes" id="UP001501175">
    <property type="component" value="Unassembled WGS sequence"/>
</dbReference>
<feature type="domain" description="RagB/SusD" evidence="6">
    <location>
        <begin position="357"/>
        <end position="433"/>
    </location>
</feature>
<evidence type="ECO:0000256" key="3">
    <source>
        <dbReference type="ARBA" id="ARBA00022729"/>
    </source>
</evidence>
<evidence type="ECO:0000313" key="9">
    <source>
        <dbReference type="Proteomes" id="UP001501175"/>
    </source>
</evidence>
<evidence type="ECO:0000259" key="6">
    <source>
        <dbReference type="Pfam" id="PF07980"/>
    </source>
</evidence>
<dbReference type="InterPro" id="IPR011990">
    <property type="entry name" value="TPR-like_helical_dom_sf"/>
</dbReference>
<keyword evidence="3" id="KW-0732">Signal</keyword>
<name>A0ABP8MYN1_9BACT</name>
<keyword evidence="5" id="KW-0998">Cell outer membrane</keyword>